<name>A0A8H3TP29_9TREE</name>
<sequence length="169" mass="19903">MTRNLDHCRILFRGIPYFSPMTLFPFFDPAAWSLVNAQVSFTSIQPTTIQAAAENPPRHVTSRSRSRHWHSKTHRFDDKAVPEPSTVFVQDTPFTPSSFQLPSPAWRWTSEWSVAMQTDGRTDEHGWEYNWIFKSGGWHAHVNKVGWAGWVRRRKWTRLREYRDDARES</sequence>
<dbReference type="EMBL" id="BLZA01000009">
    <property type="protein sequence ID" value="GHJ84607.1"/>
    <property type="molecule type" value="Genomic_DNA"/>
</dbReference>
<dbReference type="PANTHER" id="PTHR23250">
    <property type="entry name" value="DYSFERLIN-RELATED"/>
    <property type="match status" value="1"/>
</dbReference>
<evidence type="ECO:0000313" key="1">
    <source>
        <dbReference type="EMBL" id="GHJ84607.1"/>
    </source>
</evidence>
<gene>
    <name evidence="1" type="ORF">NliqN6_1009</name>
</gene>
<dbReference type="AlphaFoldDB" id="A0A8H3TP29"/>
<dbReference type="OrthoDB" id="72441at2759"/>
<dbReference type="Proteomes" id="UP000620104">
    <property type="component" value="Unassembled WGS sequence"/>
</dbReference>
<reference evidence="1" key="1">
    <citation type="submission" date="2020-07" db="EMBL/GenBank/DDBJ databases">
        <title>Draft Genome Sequence of a Deep-Sea Yeast, Naganishia (Cryptococcus) liquefaciens strain N6.</title>
        <authorList>
            <person name="Han Y.W."/>
            <person name="Kajitani R."/>
            <person name="Morimoto H."/>
            <person name="Parhat M."/>
            <person name="Tsubouchi H."/>
            <person name="Bakenova O."/>
            <person name="Ogata M."/>
            <person name="Argunhan B."/>
            <person name="Aoki R."/>
            <person name="Kajiwara S."/>
            <person name="Itoh T."/>
            <person name="Iwasaki H."/>
        </authorList>
    </citation>
    <scope>NUCLEOTIDE SEQUENCE</scope>
    <source>
        <strain evidence="1">N6</strain>
    </source>
</reference>
<dbReference type="InterPro" id="IPR051513">
    <property type="entry name" value="Tectonin_beta-prop"/>
</dbReference>
<comment type="caution">
    <text evidence="1">The sequence shown here is derived from an EMBL/GenBank/DDBJ whole genome shotgun (WGS) entry which is preliminary data.</text>
</comment>
<evidence type="ECO:0000313" key="2">
    <source>
        <dbReference type="Proteomes" id="UP000620104"/>
    </source>
</evidence>
<protein>
    <recommendedName>
        <fullName evidence="3">Peroxin/Ferlin domain-containing protein</fullName>
    </recommendedName>
</protein>
<organism evidence="1 2">
    <name type="scientific">Naganishia liquefaciens</name>
    <dbReference type="NCBI Taxonomy" id="104408"/>
    <lineage>
        <taxon>Eukaryota</taxon>
        <taxon>Fungi</taxon>
        <taxon>Dikarya</taxon>
        <taxon>Basidiomycota</taxon>
        <taxon>Agaricomycotina</taxon>
        <taxon>Tremellomycetes</taxon>
        <taxon>Filobasidiales</taxon>
        <taxon>Filobasidiaceae</taxon>
        <taxon>Naganishia</taxon>
    </lineage>
</organism>
<keyword evidence="2" id="KW-1185">Reference proteome</keyword>
<proteinExistence type="predicted"/>
<accession>A0A8H3TP29</accession>
<dbReference type="PANTHER" id="PTHR23250:SF1">
    <property type="entry name" value="TECTONIN BETA-PROPELLER REPEAT-CONTAINING PROTEIN 1"/>
    <property type="match status" value="1"/>
</dbReference>
<evidence type="ECO:0008006" key="3">
    <source>
        <dbReference type="Google" id="ProtNLM"/>
    </source>
</evidence>